<dbReference type="PRINTS" id="PR00344">
    <property type="entry name" value="BCTRLSENSOR"/>
</dbReference>
<dbReference type="PROSITE" id="PS50109">
    <property type="entry name" value="HIS_KIN"/>
    <property type="match status" value="1"/>
</dbReference>
<dbReference type="PROSITE" id="PS50113">
    <property type="entry name" value="PAC"/>
    <property type="match status" value="2"/>
</dbReference>
<dbReference type="Pfam" id="PF00512">
    <property type="entry name" value="HisKA"/>
    <property type="match status" value="1"/>
</dbReference>
<evidence type="ECO:0000256" key="19">
    <source>
        <dbReference type="SAM" id="Phobius"/>
    </source>
</evidence>
<evidence type="ECO:0000259" key="21">
    <source>
        <dbReference type="PROSITE" id="PS50110"/>
    </source>
</evidence>
<dbReference type="Pfam" id="PF08448">
    <property type="entry name" value="PAS_4"/>
    <property type="match status" value="1"/>
</dbReference>
<evidence type="ECO:0000256" key="18">
    <source>
        <dbReference type="PROSITE-ProRule" id="PRU00169"/>
    </source>
</evidence>
<feature type="domain" description="Histidine kinase" evidence="20">
    <location>
        <begin position="779"/>
        <end position="999"/>
    </location>
</feature>
<dbReference type="RefSeq" id="WP_179357659.1">
    <property type="nucleotide sequence ID" value="NZ_CP058627.1"/>
</dbReference>
<evidence type="ECO:0000256" key="4">
    <source>
        <dbReference type="ARBA" id="ARBA00022475"/>
    </source>
</evidence>
<dbReference type="InterPro" id="IPR000014">
    <property type="entry name" value="PAS"/>
</dbReference>
<dbReference type="InterPro" id="IPR001789">
    <property type="entry name" value="Sig_transdc_resp-reg_receiver"/>
</dbReference>
<organism evidence="25 26">
    <name type="scientific">Chitinibacter bivalviorum</name>
    <dbReference type="NCBI Taxonomy" id="2739434"/>
    <lineage>
        <taxon>Bacteria</taxon>
        <taxon>Pseudomonadati</taxon>
        <taxon>Pseudomonadota</taxon>
        <taxon>Betaproteobacteria</taxon>
        <taxon>Neisseriales</taxon>
        <taxon>Chitinibacteraceae</taxon>
        <taxon>Chitinibacter</taxon>
    </lineage>
</organism>
<dbReference type="InterPro" id="IPR013655">
    <property type="entry name" value="PAS_fold_3"/>
</dbReference>
<evidence type="ECO:0000256" key="13">
    <source>
        <dbReference type="ARBA" id="ARBA00023136"/>
    </source>
</evidence>
<dbReference type="InterPro" id="IPR036641">
    <property type="entry name" value="HPT_dom_sf"/>
</dbReference>
<evidence type="ECO:0000256" key="3">
    <source>
        <dbReference type="ARBA" id="ARBA00012438"/>
    </source>
</evidence>
<feature type="domain" description="PAS" evidence="22">
    <location>
        <begin position="481"/>
        <end position="527"/>
    </location>
</feature>
<dbReference type="EMBL" id="CP058627">
    <property type="protein sequence ID" value="QLG87577.1"/>
    <property type="molecule type" value="Genomic_DNA"/>
</dbReference>
<dbReference type="SUPFAM" id="SSF55874">
    <property type="entry name" value="ATPase domain of HSP90 chaperone/DNA topoisomerase II/histidine kinase"/>
    <property type="match status" value="1"/>
</dbReference>
<feature type="domain" description="PAC" evidence="23">
    <location>
        <begin position="708"/>
        <end position="761"/>
    </location>
</feature>
<dbReference type="CDD" id="cd00082">
    <property type="entry name" value="HisKA"/>
    <property type="match status" value="1"/>
</dbReference>
<evidence type="ECO:0000256" key="12">
    <source>
        <dbReference type="ARBA" id="ARBA00023012"/>
    </source>
</evidence>
<dbReference type="SMART" id="SM00448">
    <property type="entry name" value="REC"/>
    <property type="match status" value="1"/>
</dbReference>
<dbReference type="Pfam" id="PF01627">
    <property type="entry name" value="Hpt"/>
    <property type="match status" value="1"/>
</dbReference>
<dbReference type="GO" id="GO:0005524">
    <property type="term" value="F:ATP binding"/>
    <property type="evidence" value="ECO:0007669"/>
    <property type="project" value="UniProtKB-KW"/>
</dbReference>
<keyword evidence="9" id="KW-0418">Kinase</keyword>
<keyword evidence="8" id="KW-0547">Nucleotide-binding</keyword>
<dbReference type="Pfam" id="PF02518">
    <property type="entry name" value="HATPase_c"/>
    <property type="match status" value="1"/>
</dbReference>
<evidence type="ECO:0000256" key="9">
    <source>
        <dbReference type="ARBA" id="ARBA00022777"/>
    </source>
</evidence>
<dbReference type="Gene3D" id="1.10.287.130">
    <property type="match status" value="1"/>
</dbReference>
<evidence type="ECO:0000313" key="25">
    <source>
        <dbReference type="EMBL" id="QLG87577.1"/>
    </source>
</evidence>
<evidence type="ECO:0000256" key="14">
    <source>
        <dbReference type="ARBA" id="ARBA00023306"/>
    </source>
</evidence>
<keyword evidence="5 18" id="KW-0597">Phosphoprotein</keyword>
<dbReference type="InterPro" id="IPR005467">
    <property type="entry name" value="His_kinase_dom"/>
</dbReference>
<dbReference type="InterPro" id="IPR000700">
    <property type="entry name" value="PAS-assoc_C"/>
</dbReference>
<dbReference type="SMART" id="SM00387">
    <property type="entry name" value="HATPase_c"/>
    <property type="match status" value="1"/>
</dbReference>
<feature type="domain" description="PAS" evidence="22">
    <location>
        <begin position="223"/>
        <end position="269"/>
    </location>
</feature>
<dbReference type="InterPro" id="IPR004358">
    <property type="entry name" value="Sig_transdc_His_kin-like_C"/>
</dbReference>
<keyword evidence="26" id="KW-1185">Reference proteome</keyword>
<dbReference type="Pfam" id="PF00072">
    <property type="entry name" value="Response_reg"/>
    <property type="match status" value="1"/>
</dbReference>
<dbReference type="KEGG" id="chiz:HQ393_04530"/>
<dbReference type="NCBIfam" id="TIGR00229">
    <property type="entry name" value="sensory_box"/>
    <property type="match status" value="3"/>
</dbReference>
<comment type="function">
    <text evidence="15">Member of the two-component regulatory system BvgS/BvgA. Phosphorylates BvgA via a four-step phosphorelay in response to environmental signals.</text>
</comment>
<dbReference type="Pfam" id="PF08447">
    <property type="entry name" value="PAS_3"/>
    <property type="match status" value="1"/>
</dbReference>
<dbReference type="InterPro" id="IPR013656">
    <property type="entry name" value="PAS_4"/>
</dbReference>
<keyword evidence="11 19" id="KW-1133">Transmembrane helix</keyword>
<evidence type="ECO:0000256" key="5">
    <source>
        <dbReference type="ARBA" id="ARBA00022553"/>
    </source>
</evidence>
<evidence type="ECO:0000313" key="26">
    <source>
        <dbReference type="Proteomes" id="UP000509597"/>
    </source>
</evidence>
<gene>
    <name evidence="25" type="ORF">HQ393_04530</name>
</gene>
<dbReference type="EC" id="2.7.13.3" evidence="3"/>
<keyword evidence="12" id="KW-0902">Two-component regulatory system</keyword>
<evidence type="ECO:0000256" key="7">
    <source>
        <dbReference type="ARBA" id="ARBA00022692"/>
    </source>
</evidence>
<dbReference type="InterPro" id="IPR036097">
    <property type="entry name" value="HisK_dim/P_sf"/>
</dbReference>
<dbReference type="PROSITE" id="PS50112">
    <property type="entry name" value="PAS"/>
    <property type="match status" value="2"/>
</dbReference>
<proteinExistence type="predicted"/>
<dbReference type="Proteomes" id="UP000509597">
    <property type="component" value="Chromosome"/>
</dbReference>
<comment type="subcellular location">
    <subcellularLocation>
        <location evidence="2">Cell membrane</location>
        <topology evidence="2">Multi-pass membrane protein</topology>
    </subcellularLocation>
</comment>
<dbReference type="PANTHER" id="PTHR45339:SF1">
    <property type="entry name" value="HYBRID SIGNAL TRANSDUCTION HISTIDINE KINASE J"/>
    <property type="match status" value="1"/>
</dbReference>
<evidence type="ECO:0000259" key="22">
    <source>
        <dbReference type="PROSITE" id="PS50112"/>
    </source>
</evidence>
<feature type="domain" description="PAC" evidence="23">
    <location>
        <begin position="554"/>
        <end position="606"/>
    </location>
</feature>
<dbReference type="InterPro" id="IPR003594">
    <property type="entry name" value="HATPase_dom"/>
</dbReference>
<dbReference type="InterPro" id="IPR035965">
    <property type="entry name" value="PAS-like_dom_sf"/>
</dbReference>
<evidence type="ECO:0000256" key="15">
    <source>
        <dbReference type="ARBA" id="ARBA00058004"/>
    </source>
</evidence>
<dbReference type="InterPro" id="IPR003661">
    <property type="entry name" value="HisK_dim/P_dom"/>
</dbReference>
<feature type="modified residue" description="4-aspartylphosphate" evidence="18">
    <location>
        <position position="1079"/>
    </location>
</feature>
<dbReference type="CDD" id="cd18774">
    <property type="entry name" value="PDC2_HK_sensor"/>
    <property type="match status" value="1"/>
</dbReference>
<dbReference type="InterPro" id="IPR011006">
    <property type="entry name" value="CheY-like_superfamily"/>
</dbReference>
<dbReference type="CDD" id="cd00088">
    <property type="entry name" value="HPT"/>
    <property type="match status" value="1"/>
</dbReference>
<evidence type="ECO:0000256" key="10">
    <source>
        <dbReference type="ARBA" id="ARBA00022840"/>
    </source>
</evidence>
<evidence type="ECO:0000256" key="8">
    <source>
        <dbReference type="ARBA" id="ARBA00022741"/>
    </source>
</evidence>
<dbReference type="InterPro" id="IPR008207">
    <property type="entry name" value="Sig_transdc_His_kin_Hpt_dom"/>
</dbReference>
<dbReference type="Gene3D" id="1.20.120.160">
    <property type="entry name" value="HPT domain"/>
    <property type="match status" value="1"/>
</dbReference>
<feature type="transmembrane region" description="Helical" evidence="19">
    <location>
        <begin position="175"/>
        <end position="198"/>
    </location>
</feature>
<keyword evidence="4" id="KW-1003">Cell membrane</keyword>
<dbReference type="GO" id="GO:0000155">
    <property type="term" value="F:phosphorelay sensor kinase activity"/>
    <property type="evidence" value="ECO:0007669"/>
    <property type="project" value="InterPro"/>
</dbReference>
<dbReference type="InterPro" id="IPR036890">
    <property type="entry name" value="HATPase_C_sf"/>
</dbReference>
<dbReference type="GO" id="GO:0005886">
    <property type="term" value="C:plasma membrane"/>
    <property type="evidence" value="ECO:0007669"/>
    <property type="project" value="UniProtKB-SubCell"/>
</dbReference>
<keyword evidence="7 19" id="KW-0812">Transmembrane</keyword>
<dbReference type="InterPro" id="IPR001610">
    <property type="entry name" value="PAC"/>
</dbReference>
<dbReference type="Gene3D" id="3.30.565.10">
    <property type="entry name" value="Histidine kinase-like ATPase, C-terminal domain"/>
    <property type="match status" value="1"/>
</dbReference>
<evidence type="ECO:0000256" key="6">
    <source>
        <dbReference type="ARBA" id="ARBA00022679"/>
    </source>
</evidence>
<dbReference type="PROSITE" id="PS50110">
    <property type="entry name" value="RESPONSE_REGULATORY"/>
    <property type="match status" value="1"/>
</dbReference>
<feature type="domain" description="Response regulatory" evidence="21">
    <location>
        <begin position="1030"/>
        <end position="1146"/>
    </location>
</feature>
<protein>
    <recommendedName>
        <fullName evidence="16">Virulence sensor protein BvgS</fullName>
        <ecNumber evidence="3">2.7.13.3</ecNumber>
    </recommendedName>
</protein>
<evidence type="ECO:0000256" key="11">
    <source>
        <dbReference type="ARBA" id="ARBA00022989"/>
    </source>
</evidence>
<evidence type="ECO:0000256" key="17">
    <source>
        <dbReference type="PROSITE-ProRule" id="PRU00110"/>
    </source>
</evidence>
<feature type="domain" description="HPt" evidence="24">
    <location>
        <begin position="1205"/>
        <end position="1299"/>
    </location>
</feature>
<comment type="catalytic activity">
    <reaction evidence="1">
        <text>ATP + protein L-histidine = ADP + protein N-phospho-L-histidine.</text>
        <dbReference type="EC" id="2.7.13.3"/>
    </reaction>
</comment>
<dbReference type="SUPFAM" id="SSF52172">
    <property type="entry name" value="CheY-like"/>
    <property type="match status" value="1"/>
</dbReference>
<dbReference type="PROSITE" id="PS50894">
    <property type="entry name" value="HPT"/>
    <property type="match status" value="1"/>
</dbReference>
<keyword evidence="10" id="KW-0067">ATP-binding</keyword>
<feature type="modified residue" description="Phosphohistidine" evidence="17">
    <location>
        <position position="1244"/>
    </location>
</feature>
<evidence type="ECO:0000256" key="2">
    <source>
        <dbReference type="ARBA" id="ARBA00004651"/>
    </source>
</evidence>
<reference evidence="25 26" key="1">
    <citation type="submission" date="2020-07" db="EMBL/GenBank/DDBJ databases">
        <title>Complete genome sequence of Chitinibacter sp. 2T18.</title>
        <authorList>
            <person name="Bae J.-W."/>
            <person name="Choi J.-W."/>
        </authorList>
    </citation>
    <scope>NUCLEOTIDE SEQUENCE [LARGE SCALE GENOMIC DNA]</scope>
    <source>
        <strain evidence="25 26">2T18</strain>
    </source>
</reference>
<dbReference type="SUPFAM" id="SSF55785">
    <property type="entry name" value="PYP-like sensor domain (PAS domain)"/>
    <property type="match status" value="4"/>
</dbReference>
<dbReference type="SMART" id="SM00086">
    <property type="entry name" value="PAC"/>
    <property type="match status" value="3"/>
</dbReference>
<evidence type="ECO:0000256" key="16">
    <source>
        <dbReference type="ARBA" id="ARBA00070152"/>
    </source>
</evidence>
<evidence type="ECO:0000259" key="24">
    <source>
        <dbReference type="PROSITE" id="PS50894"/>
    </source>
</evidence>
<dbReference type="CDD" id="cd17546">
    <property type="entry name" value="REC_hyHK_CKI1_RcsC-like"/>
    <property type="match status" value="1"/>
</dbReference>
<keyword evidence="6" id="KW-0808">Transferase</keyword>
<keyword evidence="14" id="KW-0131">Cell cycle</keyword>
<keyword evidence="13 19" id="KW-0472">Membrane</keyword>
<dbReference type="Gene3D" id="3.30.450.20">
    <property type="entry name" value="PAS domain"/>
    <property type="match status" value="4"/>
</dbReference>
<dbReference type="Pfam" id="PF13426">
    <property type="entry name" value="PAS_9"/>
    <property type="match status" value="2"/>
</dbReference>
<dbReference type="SUPFAM" id="SSF47384">
    <property type="entry name" value="Homodimeric domain of signal transducing histidine kinase"/>
    <property type="match status" value="1"/>
</dbReference>
<dbReference type="PANTHER" id="PTHR45339">
    <property type="entry name" value="HYBRID SIGNAL TRANSDUCTION HISTIDINE KINASE J"/>
    <property type="match status" value="1"/>
</dbReference>
<dbReference type="Gene3D" id="3.40.50.2300">
    <property type="match status" value="1"/>
</dbReference>
<evidence type="ECO:0000256" key="1">
    <source>
        <dbReference type="ARBA" id="ARBA00000085"/>
    </source>
</evidence>
<accession>A0A7H9BG55</accession>
<evidence type="ECO:0000259" key="23">
    <source>
        <dbReference type="PROSITE" id="PS50113"/>
    </source>
</evidence>
<dbReference type="CDD" id="cd00130">
    <property type="entry name" value="PAS"/>
    <property type="match status" value="3"/>
</dbReference>
<dbReference type="FunFam" id="3.30.565.10:FF:000010">
    <property type="entry name" value="Sensor histidine kinase RcsC"/>
    <property type="match status" value="1"/>
</dbReference>
<dbReference type="SMART" id="SM00091">
    <property type="entry name" value="PAS"/>
    <property type="match status" value="3"/>
</dbReference>
<sequence>MLHNALQTTKFSNKNNYNFYLYRDKTNDIHIDWLLPLGFPTLKKNEVQYTENKKAPPLAIVILRMNISELLYPQISKWPNSSKSGELILVRRQGDKVEFINDVRDSKHSALSFKLPLNPTSPAAAAVLSSSTGTLLGKDYRGIQVLAAFSPVANTDWHVVVQEDQAEVMESLFQLILWVVAVTLLAVIFFGLILWAYWKQRTQLLHANEIARQAIIEKKLIQSSERFFSSFELNPIAGIIAKAESGRLVMANVNFTRDFGWEKEDLIGKITLEIGFWHNAERRGEYVDSLLSKERLIDFKTQIKKKDGSISQVRISSGLIELDGEQCILTFVTDITQSEIAAAKIIAAEAFGRDVLDSSSAHIAVVNNDGIIIAANRRWQTFSEENSSILDEPAPATGIGTNYLEICEGATGNESSDAHTAKQGIEGVLTKHLPYFEMEYPCHSPTEQRWFSMYVSPLHREEGGAVISHINITTRKLAELQLSKVSLAVEQSTSTVVITDIHANIEYVNDAFVLATGYRREEVIGQNPRILKSGDTPAETYTQMWSELAQGHPWSGEFHNKRKDGVISIESAHITPLRNSHGEVTHYVAVKEDITEKRQMAEELDRYRCELELLVKQRTHQLNEALESLHYSEERLGFALAATNDGLWDWDVPSGKVVCNEAYYTMLGYTHEELGDDVTNVWINLLPENSRNETVKQVMLLLEQQEGYAIEFQMKNKLGETKWILSRAKLTKRDSFGKPERVVGTHTDLTEHKQLELALRNAKDAADAANMSKSAFLANMSHEIRTPMNAILGMTYLLHRDERNPTQLERLKRIEEATQHLLSLINDILDLSKIEANHLQLECIDFHLGMLFDHVTSMMSEAARKKGLIFRSTLGNTPLWLHGDPTRLRQSLINYLSNAIKFTPSGQIELRVGVVSETESGLLLRFEVEDSGEGISEEQQAKLFHAFEQADVSTTRKYGGTGLGLAITRRLARLMGGDAGVFSVQGKGSTFWFTALLARAQEGASDGNKQANPFATIVGETSLNQFSGTRILLADDVDVNRELVISLLEGTGLVIDTAKDGKDAVNKASSHSYAIVLMDMQMPEMDGLEATRIILKQLQPTKPIIIAMTANAFGEDRRACEEAGMVDFLSKPIEPEQLFQTLAFWLAKITPQHALLRGFEETKSPLLAASSNAATFNASEVTTSPVVDEFSGLDLNQGIALWDGKVASYQKFLVKFAHSYSDAAQKLSQALSQNDLQSINALAHKLKGAAATLALTDVTRLASEIELLTKRVTVADEPSEITQLLLKLDGALITAIDSITRYAHSDNQVKSSNPTIALEPEQRAIVSSMLIALLKALDTDNPDEAETELAKMEQYISPDRLLNVQTALEDFDFRAAENATRQLAMALSLTLES</sequence>
<dbReference type="SUPFAM" id="SSF47226">
    <property type="entry name" value="Histidine-containing phosphotransfer domain, HPT domain"/>
    <property type="match status" value="1"/>
</dbReference>
<evidence type="ECO:0000259" key="20">
    <source>
        <dbReference type="PROSITE" id="PS50109"/>
    </source>
</evidence>
<dbReference type="SMART" id="SM00388">
    <property type="entry name" value="HisKA"/>
    <property type="match status" value="1"/>
</dbReference>
<dbReference type="CDD" id="cd16922">
    <property type="entry name" value="HATPase_EvgS-ArcB-TorS-like"/>
    <property type="match status" value="1"/>
</dbReference>
<dbReference type="FunFam" id="1.10.287.130:FF:000038">
    <property type="entry name" value="Sensory transduction histidine kinase"/>
    <property type="match status" value="1"/>
</dbReference>
<name>A0A7H9BG55_9NEIS</name>